<dbReference type="Pfam" id="PF00374">
    <property type="entry name" value="NiFeSe_Hases"/>
    <property type="match status" value="2"/>
</dbReference>
<dbReference type="Gene3D" id="1.10.645.10">
    <property type="entry name" value="Cytochrome-c3 Hydrogenase, chain B"/>
    <property type="match status" value="1"/>
</dbReference>
<accession>A0A1F7GDH1</accession>
<feature type="binding site" evidence="6">
    <location>
        <position position="67"/>
    </location>
    <ligand>
        <name>Ni(2+)</name>
        <dbReference type="ChEBI" id="CHEBI:49786"/>
    </ligand>
</feature>
<comment type="caution">
    <text evidence="7">The sequence shown here is derived from an EMBL/GenBank/DDBJ whole genome shotgun (WGS) entry which is preliminary data.</text>
</comment>
<comment type="cofactor">
    <cofactor evidence="6">
        <name>Fe cation</name>
        <dbReference type="ChEBI" id="CHEBI:24875"/>
    </cofactor>
</comment>
<feature type="binding site" evidence="6">
    <location>
        <position position="426"/>
    </location>
    <ligand>
        <name>Fe cation</name>
        <dbReference type="ChEBI" id="CHEBI:24875"/>
    </ligand>
</feature>
<dbReference type="PROSITE" id="PS00508">
    <property type="entry name" value="NI_HGENASE_L_2"/>
    <property type="match status" value="1"/>
</dbReference>
<evidence type="ECO:0000256" key="4">
    <source>
        <dbReference type="ARBA" id="ARBA00022723"/>
    </source>
</evidence>
<keyword evidence="3 6" id="KW-0533">Nickel</keyword>
<keyword evidence="5" id="KW-0560">Oxidoreductase</keyword>
<keyword evidence="6" id="KW-0460">Magnesium</keyword>
<feature type="binding site" evidence="6">
    <location>
        <position position="70"/>
    </location>
    <ligand>
        <name>Ni(2+)</name>
        <dbReference type="ChEBI" id="CHEBI:49786"/>
    </ligand>
</feature>
<protein>
    <recommendedName>
        <fullName evidence="9">Hydrogenase/sulfur reductase subunit alpha</fullName>
    </recommendedName>
</protein>
<evidence type="ECO:0000313" key="8">
    <source>
        <dbReference type="Proteomes" id="UP000177208"/>
    </source>
</evidence>
<dbReference type="SUPFAM" id="SSF56762">
    <property type="entry name" value="HydB/Nqo4-like"/>
    <property type="match status" value="1"/>
</dbReference>
<gene>
    <name evidence="7" type="ORF">A2774_00330</name>
</gene>
<evidence type="ECO:0000313" key="7">
    <source>
        <dbReference type="EMBL" id="OGK16929.1"/>
    </source>
</evidence>
<dbReference type="AlphaFoldDB" id="A0A1F7GDH1"/>
<name>A0A1F7GDH1_9BACT</name>
<dbReference type="InterPro" id="IPR018194">
    <property type="entry name" value="Ni-dep_hyd_lsu_Ni_BS"/>
</dbReference>
<evidence type="ECO:0000256" key="2">
    <source>
        <dbReference type="ARBA" id="ARBA00009292"/>
    </source>
</evidence>
<proteinExistence type="inferred from homology"/>
<dbReference type="PANTHER" id="PTHR43600">
    <property type="entry name" value="COENZYME F420 HYDROGENASE, SUBUNIT ALPHA"/>
    <property type="match status" value="1"/>
</dbReference>
<dbReference type="EMBL" id="MFZG01000015">
    <property type="protein sequence ID" value="OGK16929.1"/>
    <property type="molecule type" value="Genomic_DNA"/>
</dbReference>
<comment type="cofactor">
    <cofactor evidence="1 6">
        <name>Ni(2+)</name>
        <dbReference type="ChEBI" id="CHEBI:49786"/>
    </cofactor>
</comment>
<evidence type="ECO:0008006" key="9">
    <source>
        <dbReference type="Google" id="ProtNLM"/>
    </source>
</evidence>
<evidence type="ECO:0000256" key="3">
    <source>
        <dbReference type="ARBA" id="ARBA00022596"/>
    </source>
</evidence>
<evidence type="ECO:0000256" key="6">
    <source>
        <dbReference type="PIRSR" id="PIRSR601501-1"/>
    </source>
</evidence>
<dbReference type="InterPro" id="IPR029014">
    <property type="entry name" value="NiFe-Hase_large"/>
</dbReference>
<dbReference type="GO" id="GO:0008901">
    <property type="term" value="F:ferredoxin hydrogenase activity"/>
    <property type="evidence" value="ECO:0007669"/>
    <property type="project" value="InterPro"/>
</dbReference>
<keyword evidence="6" id="KW-0408">Iron</keyword>
<feature type="binding site" evidence="6">
    <location>
        <position position="70"/>
    </location>
    <ligand>
        <name>Fe cation</name>
        <dbReference type="ChEBI" id="CHEBI:24875"/>
    </ligand>
</feature>
<feature type="binding site" evidence="6">
    <location>
        <position position="377"/>
    </location>
    <ligand>
        <name>Mg(2+)</name>
        <dbReference type="ChEBI" id="CHEBI:18420"/>
    </ligand>
</feature>
<dbReference type="PANTHER" id="PTHR43600:SF2">
    <property type="entry name" value="F420-NON-REDUCING HYDROGENASE VHU SUBUNIT A"/>
    <property type="match status" value="1"/>
</dbReference>
<dbReference type="Proteomes" id="UP000177208">
    <property type="component" value="Unassembled WGS sequence"/>
</dbReference>
<feature type="binding site" evidence="6">
    <location>
        <position position="423"/>
    </location>
    <ligand>
        <name>Ni(2+)</name>
        <dbReference type="ChEBI" id="CHEBI:49786"/>
    </ligand>
</feature>
<dbReference type="GO" id="GO:0016151">
    <property type="term" value="F:nickel cation binding"/>
    <property type="evidence" value="ECO:0007669"/>
    <property type="project" value="InterPro"/>
</dbReference>
<keyword evidence="4 6" id="KW-0479">Metal-binding</keyword>
<evidence type="ECO:0000256" key="5">
    <source>
        <dbReference type="ARBA" id="ARBA00023002"/>
    </source>
</evidence>
<sequence length="436" mass="48643">MHDPNFDFDINLSEISKVEGAASLDIKVRNRKIEDLKFYISEWKRFYTQAIQGKPAVAVPQLVARICGTCSNAHLLCSIKAVEKAYGISPSAQTILLRKLLYFGLIIRDHALHLYVFTLPDIFGKNSILDFDEADPVQHSLLEDTFAVKQVGNELSIIVGGRSVHAPGPTIGGFYKLPALEDLKNLVPKLQALRPKILKLIHIYSQVSDELKVKKAPLYSGLASDDFSFLTGRLINKKGESGSVDELGKYLEAVIIPYSHARGFKLKENLMMVGALARVNFGKQHLHSRTKIDAAKYLNIFPSDNIFHNNLAQAIEILHAIDYSLDLINDLNSLAPEKPPAISPKAGAGIGTIEAPRGTLYHQYEINEKGLVVKAEIIVPTGQNQILMERGIFEQTEKLLQENADKEKITYEAEKLIRAFDPCMSCASHFLRVKWK</sequence>
<feature type="binding site" evidence="6">
    <location>
        <position position="429"/>
    </location>
    <ligand>
        <name>Mg(2+)</name>
        <dbReference type="ChEBI" id="CHEBI:18420"/>
    </ligand>
</feature>
<reference evidence="7 8" key="1">
    <citation type="journal article" date="2016" name="Nat. Commun.">
        <title>Thousands of microbial genomes shed light on interconnected biogeochemical processes in an aquifer system.</title>
        <authorList>
            <person name="Anantharaman K."/>
            <person name="Brown C.T."/>
            <person name="Hug L.A."/>
            <person name="Sharon I."/>
            <person name="Castelle C.J."/>
            <person name="Probst A.J."/>
            <person name="Thomas B.C."/>
            <person name="Singh A."/>
            <person name="Wilkins M.J."/>
            <person name="Karaoz U."/>
            <person name="Brodie E.L."/>
            <person name="Williams K.H."/>
            <person name="Hubbard S.S."/>
            <person name="Banfield J.F."/>
        </authorList>
    </citation>
    <scope>NUCLEOTIDE SEQUENCE [LARGE SCALE GENOMIC DNA]</scope>
</reference>
<organism evidence="7 8">
    <name type="scientific">Candidatus Roizmanbacteria bacterium RIFCSPHIGHO2_01_FULL_39_12c</name>
    <dbReference type="NCBI Taxonomy" id="1802031"/>
    <lineage>
        <taxon>Bacteria</taxon>
        <taxon>Candidatus Roizmaniibacteriota</taxon>
    </lineage>
</organism>
<comment type="similarity">
    <text evidence="2">Belongs to the [NiFe]/[NiFeSe] hydrogenase large subunit family.</text>
</comment>
<dbReference type="InterPro" id="IPR001501">
    <property type="entry name" value="Ni-dep_hyd_lsu"/>
</dbReference>
<evidence type="ECO:0000256" key="1">
    <source>
        <dbReference type="ARBA" id="ARBA00001967"/>
    </source>
</evidence>